<evidence type="ECO:0000313" key="2">
    <source>
        <dbReference type="EMBL" id="WAR19825.1"/>
    </source>
</evidence>
<evidence type="ECO:0000313" key="3">
    <source>
        <dbReference type="Proteomes" id="UP001164746"/>
    </source>
</evidence>
<dbReference type="Gene3D" id="2.170.140.10">
    <property type="entry name" value="Chitin binding domain"/>
    <property type="match status" value="1"/>
</dbReference>
<protein>
    <recommendedName>
        <fullName evidence="1">Chitin-binding type-2 domain-containing protein</fullName>
    </recommendedName>
</protein>
<dbReference type="InterPro" id="IPR002557">
    <property type="entry name" value="Chitin-bd_dom"/>
</dbReference>
<evidence type="ECO:0000259" key="1">
    <source>
        <dbReference type="Pfam" id="PF01607"/>
    </source>
</evidence>
<keyword evidence="3" id="KW-1185">Reference proteome</keyword>
<reference evidence="2" key="1">
    <citation type="submission" date="2022-11" db="EMBL/GenBank/DDBJ databases">
        <title>Centuries of genome instability and evolution in soft-shell clam transmissible cancer (bioRxiv).</title>
        <authorList>
            <person name="Hart S.F.M."/>
            <person name="Yonemitsu M.A."/>
            <person name="Giersch R.M."/>
            <person name="Beal B.F."/>
            <person name="Arriagada G."/>
            <person name="Davis B.W."/>
            <person name="Ostrander E.A."/>
            <person name="Goff S.P."/>
            <person name="Metzger M.J."/>
        </authorList>
    </citation>
    <scope>NUCLEOTIDE SEQUENCE</scope>
    <source>
        <strain evidence="2">MELC-2E11</strain>
        <tissue evidence="2">Siphon/mantle</tissue>
    </source>
</reference>
<accession>A0ABY7FCF9</accession>
<dbReference type="SUPFAM" id="SSF57625">
    <property type="entry name" value="Invertebrate chitin-binding proteins"/>
    <property type="match status" value="1"/>
</dbReference>
<dbReference type="InterPro" id="IPR036508">
    <property type="entry name" value="Chitin-bd_dom_sf"/>
</dbReference>
<dbReference type="EMBL" id="CP111022">
    <property type="protein sequence ID" value="WAR19825.1"/>
    <property type="molecule type" value="Genomic_DNA"/>
</dbReference>
<gene>
    <name evidence="2" type="ORF">MAR_001663</name>
</gene>
<sequence length="82" mass="8979">MAVCHSGRCVHDGRLKIKKPVPQIGECIKSCDGVQDGDYKSCIGCNVYASCSGDVLYDNRPCPGTLQWDDNLKRCDYSSTTC</sequence>
<organism evidence="2 3">
    <name type="scientific">Mya arenaria</name>
    <name type="common">Soft-shell clam</name>
    <dbReference type="NCBI Taxonomy" id="6604"/>
    <lineage>
        <taxon>Eukaryota</taxon>
        <taxon>Metazoa</taxon>
        <taxon>Spiralia</taxon>
        <taxon>Lophotrochozoa</taxon>
        <taxon>Mollusca</taxon>
        <taxon>Bivalvia</taxon>
        <taxon>Autobranchia</taxon>
        <taxon>Heteroconchia</taxon>
        <taxon>Euheterodonta</taxon>
        <taxon>Imparidentia</taxon>
        <taxon>Neoheterodontei</taxon>
        <taxon>Myida</taxon>
        <taxon>Myoidea</taxon>
        <taxon>Myidae</taxon>
        <taxon>Mya</taxon>
    </lineage>
</organism>
<proteinExistence type="predicted"/>
<name>A0ABY7FCF9_MYAAR</name>
<dbReference type="Pfam" id="PF01607">
    <property type="entry name" value="CBM_14"/>
    <property type="match status" value="1"/>
</dbReference>
<dbReference type="Proteomes" id="UP001164746">
    <property type="component" value="Chromosome 11"/>
</dbReference>
<feature type="domain" description="Chitin-binding type-2" evidence="1">
    <location>
        <begin position="31"/>
        <end position="82"/>
    </location>
</feature>